<keyword evidence="2" id="KW-1185">Reference proteome</keyword>
<organism evidence="1 2">
    <name type="scientific">Trachymyrmex septentrionalis</name>
    <dbReference type="NCBI Taxonomy" id="34720"/>
    <lineage>
        <taxon>Eukaryota</taxon>
        <taxon>Metazoa</taxon>
        <taxon>Ecdysozoa</taxon>
        <taxon>Arthropoda</taxon>
        <taxon>Hexapoda</taxon>
        <taxon>Insecta</taxon>
        <taxon>Pterygota</taxon>
        <taxon>Neoptera</taxon>
        <taxon>Endopterygota</taxon>
        <taxon>Hymenoptera</taxon>
        <taxon>Apocrita</taxon>
        <taxon>Aculeata</taxon>
        <taxon>Formicoidea</taxon>
        <taxon>Formicidae</taxon>
        <taxon>Myrmicinae</taxon>
        <taxon>Trachymyrmex</taxon>
    </lineage>
</organism>
<gene>
    <name evidence="1" type="ORF">ALC56_03933</name>
</gene>
<name>A0A151JYV2_9HYME</name>
<feature type="non-terminal residue" evidence="1">
    <location>
        <position position="1"/>
    </location>
</feature>
<sequence>KTTLAKLRFRTKSRVASSLPWIHAIRGIAVRSIRRWEALLPKSNRDISRRGLPKSFAWHEP</sequence>
<accession>A0A151JYV2</accession>
<dbReference type="Proteomes" id="UP000078541">
    <property type="component" value="Unassembled WGS sequence"/>
</dbReference>
<dbReference type="AlphaFoldDB" id="A0A151JYV2"/>
<proteinExistence type="predicted"/>
<evidence type="ECO:0000313" key="2">
    <source>
        <dbReference type="Proteomes" id="UP000078541"/>
    </source>
</evidence>
<dbReference type="EMBL" id="KQ981442">
    <property type="protein sequence ID" value="KYN41632.1"/>
    <property type="molecule type" value="Genomic_DNA"/>
</dbReference>
<protein>
    <submittedName>
        <fullName evidence="1">Uncharacterized protein</fullName>
    </submittedName>
</protein>
<reference evidence="1 2" key="1">
    <citation type="submission" date="2016-03" db="EMBL/GenBank/DDBJ databases">
        <title>Trachymyrmex septentrionalis WGS genome.</title>
        <authorList>
            <person name="Nygaard S."/>
            <person name="Hu H."/>
            <person name="Boomsma J."/>
            <person name="Zhang G."/>
        </authorList>
    </citation>
    <scope>NUCLEOTIDE SEQUENCE [LARGE SCALE GENOMIC DNA]</scope>
    <source>
        <strain evidence="1">Tsep2-gDNA-1</strain>
        <tissue evidence="1">Whole body</tissue>
    </source>
</reference>
<evidence type="ECO:0000313" key="1">
    <source>
        <dbReference type="EMBL" id="KYN41632.1"/>
    </source>
</evidence>